<feature type="transmembrane region" description="Helical" evidence="7">
    <location>
        <begin position="104"/>
        <end position="129"/>
    </location>
</feature>
<evidence type="ECO:0000256" key="5">
    <source>
        <dbReference type="ARBA" id="ARBA00023136"/>
    </source>
</evidence>
<dbReference type="Pfam" id="PF06271">
    <property type="entry name" value="RDD"/>
    <property type="match status" value="1"/>
</dbReference>
<evidence type="ECO:0000256" key="4">
    <source>
        <dbReference type="ARBA" id="ARBA00022989"/>
    </source>
</evidence>
<keyword evidence="10" id="KW-1185">Reference proteome</keyword>
<dbReference type="Proteomes" id="UP001601992">
    <property type="component" value="Unassembled WGS sequence"/>
</dbReference>
<sequence>MPTYSSPPGYGPPQPGAPGYGGPPPGYGYQQAQPGYGYPPAGYGPRPPYASWIQRVGGALIDGLIVGVPAAILYIAGLTVGFSAQSCAPDENGYPVCTGGGLSGAGWILIVVGWVIAVAGGLYLTYLVGTTGQTPGKRMVGIRLIREADGQVLGFGMAFVRNLCHVLDSFCYIGYLWPLWDDKRQTFADKIMKTIVVEV</sequence>
<accession>A0ABW6SIR9</accession>
<evidence type="ECO:0000256" key="7">
    <source>
        <dbReference type="SAM" id="Phobius"/>
    </source>
</evidence>
<feature type="compositionally biased region" description="Pro residues" evidence="6">
    <location>
        <begin position="9"/>
        <end position="24"/>
    </location>
</feature>
<dbReference type="InterPro" id="IPR010432">
    <property type="entry name" value="RDD"/>
</dbReference>
<dbReference type="RefSeq" id="WP_051193297.1">
    <property type="nucleotide sequence ID" value="NZ_JBIAQY010000037.1"/>
</dbReference>
<proteinExistence type="predicted"/>
<evidence type="ECO:0000256" key="1">
    <source>
        <dbReference type="ARBA" id="ARBA00004651"/>
    </source>
</evidence>
<feature type="transmembrane region" description="Helical" evidence="7">
    <location>
        <begin position="59"/>
        <end position="84"/>
    </location>
</feature>
<evidence type="ECO:0000259" key="8">
    <source>
        <dbReference type="Pfam" id="PF06271"/>
    </source>
</evidence>
<name>A0ABW6SIR9_9NOCA</name>
<dbReference type="InterPro" id="IPR051791">
    <property type="entry name" value="Pra-immunoreactive"/>
</dbReference>
<evidence type="ECO:0000313" key="9">
    <source>
        <dbReference type="EMBL" id="MFF3575074.1"/>
    </source>
</evidence>
<keyword evidence="5 7" id="KW-0472">Membrane</keyword>
<evidence type="ECO:0000256" key="2">
    <source>
        <dbReference type="ARBA" id="ARBA00022475"/>
    </source>
</evidence>
<evidence type="ECO:0000313" key="10">
    <source>
        <dbReference type="Proteomes" id="UP001601992"/>
    </source>
</evidence>
<dbReference type="EMBL" id="JBIAQY010000037">
    <property type="protein sequence ID" value="MFF3575074.1"/>
    <property type="molecule type" value="Genomic_DNA"/>
</dbReference>
<keyword evidence="2" id="KW-1003">Cell membrane</keyword>
<protein>
    <submittedName>
        <fullName evidence="9">RDD family protein</fullName>
    </submittedName>
</protein>
<organism evidence="9 10">
    <name type="scientific">Nocardia jiangxiensis</name>
    <dbReference type="NCBI Taxonomy" id="282685"/>
    <lineage>
        <taxon>Bacteria</taxon>
        <taxon>Bacillati</taxon>
        <taxon>Actinomycetota</taxon>
        <taxon>Actinomycetes</taxon>
        <taxon>Mycobacteriales</taxon>
        <taxon>Nocardiaceae</taxon>
        <taxon>Nocardia</taxon>
    </lineage>
</organism>
<keyword evidence="4 7" id="KW-1133">Transmembrane helix</keyword>
<comment type="subcellular location">
    <subcellularLocation>
        <location evidence="1">Cell membrane</location>
        <topology evidence="1">Multi-pass membrane protein</topology>
    </subcellularLocation>
</comment>
<evidence type="ECO:0000256" key="3">
    <source>
        <dbReference type="ARBA" id="ARBA00022692"/>
    </source>
</evidence>
<comment type="caution">
    <text evidence="9">The sequence shown here is derived from an EMBL/GenBank/DDBJ whole genome shotgun (WGS) entry which is preliminary data.</text>
</comment>
<feature type="region of interest" description="Disordered" evidence="6">
    <location>
        <begin position="1"/>
        <end position="24"/>
    </location>
</feature>
<dbReference type="PANTHER" id="PTHR36115:SF6">
    <property type="entry name" value="PROLINE-RICH ANTIGEN HOMOLOG"/>
    <property type="match status" value="1"/>
</dbReference>
<keyword evidence="3 7" id="KW-0812">Transmembrane</keyword>
<evidence type="ECO:0000256" key="6">
    <source>
        <dbReference type="SAM" id="MobiDB-lite"/>
    </source>
</evidence>
<feature type="domain" description="RDD" evidence="8">
    <location>
        <begin position="49"/>
        <end position="192"/>
    </location>
</feature>
<dbReference type="PANTHER" id="PTHR36115">
    <property type="entry name" value="PROLINE-RICH ANTIGEN HOMOLOG-RELATED"/>
    <property type="match status" value="1"/>
</dbReference>
<reference evidence="9 10" key="1">
    <citation type="submission" date="2024-10" db="EMBL/GenBank/DDBJ databases">
        <title>The Natural Products Discovery Center: Release of the First 8490 Sequenced Strains for Exploring Actinobacteria Biosynthetic Diversity.</title>
        <authorList>
            <person name="Kalkreuter E."/>
            <person name="Kautsar S.A."/>
            <person name="Yang D."/>
            <person name="Bader C.D."/>
            <person name="Teijaro C.N."/>
            <person name="Fluegel L."/>
            <person name="Davis C.M."/>
            <person name="Simpson J.R."/>
            <person name="Lauterbach L."/>
            <person name="Steele A.D."/>
            <person name="Gui C."/>
            <person name="Meng S."/>
            <person name="Li G."/>
            <person name="Viehrig K."/>
            <person name="Ye F."/>
            <person name="Su P."/>
            <person name="Kiefer A.F."/>
            <person name="Nichols A."/>
            <person name="Cepeda A.J."/>
            <person name="Yan W."/>
            <person name="Fan B."/>
            <person name="Jiang Y."/>
            <person name="Adhikari A."/>
            <person name="Zheng C.-J."/>
            <person name="Schuster L."/>
            <person name="Cowan T.M."/>
            <person name="Smanski M.J."/>
            <person name="Chevrette M.G."/>
            <person name="De Carvalho L.P.S."/>
            <person name="Shen B."/>
        </authorList>
    </citation>
    <scope>NUCLEOTIDE SEQUENCE [LARGE SCALE GENOMIC DNA]</scope>
    <source>
        <strain evidence="9 10">NPDC002593</strain>
    </source>
</reference>
<gene>
    <name evidence="9" type="ORF">ACFYXQ_45805</name>
</gene>